<dbReference type="Pfam" id="PF09299">
    <property type="entry name" value="Mu-transpos_C"/>
    <property type="match status" value="1"/>
</dbReference>
<keyword evidence="3" id="KW-0238">DNA-binding</keyword>
<evidence type="ECO:0000256" key="1">
    <source>
        <dbReference type="SAM" id="MobiDB-lite"/>
    </source>
</evidence>
<comment type="caution">
    <text evidence="3">The sequence shown here is derived from an EMBL/GenBank/DDBJ whole genome shotgun (WGS) entry which is preliminary data.</text>
</comment>
<evidence type="ECO:0000313" key="4">
    <source>
        <dbReference type="Proteomes" id="UP000186868"/>
    </source>
</evidence>
<dbReference type="RefSeq" id="WP_073597657.1">
    <property type="nucleotide sequence ID" value="NZ_MRCB01000001.1"/>
</dbReference>
<feature type="compositionally biased region" description="Basic and acidic residues" evidence="1">
    <location>
        <begin position="713"/>
        <end position="742"/>
    </location>
</feature>
<name>A0A1U7HSJ4_9CYAN</name>
<gene>
    <name evidence="3" type="ORF">NIES593_00075</name>
</gene>
<dbReference type="GO" id="GO:0003677">
    <property type="term" value="F:DNA binding"/>
    <property type="evidence" value="ECO:0007669"/>
    <property type="project" value="UniProtKB-KW"/>
</dbReference>
<evidence type="ECO:0000313" key="3">
    <source>
        <dbReference type="EMBL" id="OKH26505.1"/>
    </source>
</evidence>
<dbReference type="PROSITE" id="PS50994">
    <property type="entry name" value="INTEGRASE"/>
    <property type="match status" value="1"/>
</dbReference>
<dbReference type="EMBL" id="MRCB01000001">
    <property type="protein sequence ID" value="OKH26505.1"/>
    <property type="molecule type" value="Genomic_DNA"/>
</dbReference>
<dbReference type="InterPro" id="IPR012337">
    <property type="entry name" value="RNaseH-like_sf"/>
</dbReference>
<feature type="region of interest" description="Disordered" evidence="1">
    <location>
        <begin position="677"/>
        <end position="742"/>
    </location>
</feature>
<reference evidence="3 4" key="1">
    <citation type="submission" date="2016-11" db="EMBL/GenBank/DDBJ databases">
        <title>Draft Genome Sequences of Nine Cyanobacterial Strains from Diverse Habitats.</title>
        <authorList>
            <person name="Zhu T."/>
            <person name="Hou S."/>
            <person name="Lu X."/>
            <person name="Hess W.R."/>
        </authorList>
    </citation>
    <scope>NUCLEOTIDE SEQUENCE [LARGE SCALE GENOMIC DNA]</scope>
    <source>
        <strain evidence="3 4">NIES-593</strain>
    </source>
</reference>
<evidence type="ECO:0000259" key="2">
    <source>
        <dbReference type="PROSITE" id="PS50994"/>
    </source>
</evidence>
<sequence>MNNNLFVNDLIEWIDSNPPNLIERVLWIDSGYNIAFVFDINAKKGFPEAKKVSEIRVAIHTEQALKLKQDPWARHLSNEDLTKIQKDYRENAWSLISSLVEKEPDIYYRSSRGSLIKQVVEQYNQGRSENKLVEKTVYEYLRRFWQRGKNQNALLPDYSNCGGLGKPKKCGEKKRGRPRKYAHEPEIGVGINVTDDDLKIFRISIAKFYNNDKQNSLRTTYKLMIREYYSSDIRYDENGVKKSLLIPPELRPTFTQLKYWYEVELSDIKKSITERKGAKRFALEHRAILGTSKMETIGPGSRYQIDATIADVYLVSKYNSNWIIGRPVIYVIIDVFSRMIVGVYVGLEGPSWTGAMMALANAATDKIQFCQEYGINISSTEWPCHHLPDAILGDRGELAGMAVETLIPNLNVRIENAAPYRADWKGLVERYFRTIHGHVKPFLPGYIDTDFRQRGGRDYRLDSRVDIEQFTEIIIHLIRYHNNHHYLASYDREEMMITDNVNPIPIELWKWGIENRSGRLRTFPEDIIKLNLMPSNKATITARGIKFKGMYYSCEKALKEFWFEKARSNLLSKSDKLLDISYDYRKPNFIYVRSPDGRDFEKCFLLDPEERYSQKNIHDIEYLLAYEEWLYQKSQGNELQACVDLIADIENVVNRANDLASVTVDNRVSDNQKVAGIRGNRASEKAKRRDYEGFELAKTETPIPETVMPSKNSDSKENKSLQPDHLELLRKKRQEHFNEHRE</sequence>
<dbReference type="Gene3D" id="3.30.420.10">
    <property type="entry name" value="Ribonuclease H-like superfamily/Ribonuclease H"/>
    <property type="match status" value="1"/>
</dbReference>
<accession>A0A1U7HSJ4</accession>
<dbReference type="InterPro" id="IPR036397">
    <property type="entry name" value="RNaseH_sf"/>
</dbReference>
<proteinExistence type="predicted"/>
<keyword evidence="4" id="KW-1185">Reference proteome</keyword>
<dbReference type="InterPro" id="IPR001584">
    <property type="entry name" value="Integrase_cat-core"/>
</dbReference>
<dbReference type="STRING" id="1921803.NIES593_00075"/>
<dbReference type="SUPFAM" id="SSF53098">
    <property type="entry name" value="Ribonuclease H-like"/>
    <property type="match status" value="1"/>
</dbReference>
<dbReference type="OrthoDB" id="501284at2"/>
<feature type="domain" description="Integrase catalytic" evidence="2">
    <location>
        <begin position="295"/>
        <end position="513"/>
    </location>
</feature>
<protein>
    <submittedName>
        <fullName evidence="3">DNA-binding protein</fullName>
    </submittedName>
</protein>
<dbReference type="AlphaFoldDB" id="A0A1U7HSJ4"/>
<dbReference type="Proteomes" id="UP000186868">
    <property type="component" value="Unassembled WGS sequence"/>
</dbReference>
<feature type="compositionally biased region" description="Basic and acidic residues" evidence="1">
    <location>
        <begin position="681"/>
        <end position="698"/>
    </location>
</feature>
<dbReference type="InterPro" id="IPR015378">
    <property type="entry name" value="Transposase-like_Mu_C"/>
</dbReference>
<organism evidence="3 4">
    <name type="scientific">Hydrococcus rivularis NIES-593</name>
    <dbReference type="NCBI Taxonomy" id="1921803"/>
    <lineage>
        <taxon>Bacteria</taxon>
        <taxon>Bacillati</taxon>
        <taxon>Cyanobacteriota</taxon>
        <taxon>Cyanophyceae</taxon>
        <taxon>Pleurocapsales</taxon>
        <taxon>Hydrococcaceae</taxon>
        <taxon>Hydrococcus</taxon>
    </lineage>
</organism>
<dbReference type="GO" id="GO:0015074">
    <property type="term" value="P:DNA integration"/>
    <property type="evidence" value="ECO:0007669"/>
    <property type="project" value="InterPro"/>
</dbReference>